<dbReference type="InterPro" id="IPR031107">
    <property type="entry name" value="Small_HSP"/>
</dbReference>
<proteinExistence type="inferred from homology"/>
<feature type="domain" description="SHSP" evidence="3">
    <location>
        <begin position="5"/>
        <end position="117"/>
    </location>
</feature>
<dbReference type="Gene3D" id="2.60.40.790">
    <property type="match status" value="1"/>
</dbReference>
<protein>
    <submittedName>
        <fullName evidence="5">Heat-shock protein</fullName>
    </submittedName>
</protein>
<organism evidence="5 6">
    <name type="scientific">candidate division WOR-3 bacterium</name>
    <dbReference type="NCBI Taxonomy" id="2052148"/>
    <lineage>
        <taxon>Bacteria</taxon>
        <taxon>Bacteria division WOR-3</taxon>
    </lineage>
</organism>
<dbReference type="EMBL" id="DMCX01000013">
    <property type="protein sequence ID" value="HAF07197.1"/>
    <property type="molecule type" value="Genomic_DNA"/>
</dbReference>
<evidence type="ECO:0000259" key="3">
    <source>
        <dbReference type="PROSITE" id="PS01031"/>
    </source>
</evidence>
<dbReference type="PROSITE" id="PS01031">
    <property type="entry name" value="SHSP"/>
    <property type="match status" value="1"/>
</dbReference>
<dbReference type="InterPro" id="IPR008978">
    <property type="entry name" value="HSP20-like_chaperone"/>
</dbReference>
<evidence type="ECO:0000256" key="2">
    <source>
        <dbReference type="RuleBase" id="RU003616"/>
    </source>
</evidence>
<name>A0A348MJH1_UNCW3</name>
<reference evidence="5 6" key="1">
    <citation type="journal article" date="2018" name="Nat. Biotechnol.">
        <title>A standardized bacterial taxonomy based on genome phylogeny substantially revises the tree of life.</title>
        <authorList>
            <person name="Parks D.H."/>
            <person name="Chuvochina M."/>
            <person name="Waite D.W."/>
            <person name="Rinke C."/>
            <person name="Skarshewski A."/>
            <person name="Chaumeil P.A."/>
            <person name="Hugenholtz P."/>
        </authorList>
    </citation>
    <scope>NUCLEOTIDE SEQUENCE [LARGE SCALE GENOMIC DNA]</scope>
    <source>
        <strain evidence="5">UBA7921</strain>
    </source>
</reference>
<feature type="domain" description="CS" evidence="4">
    <location>
        <begin position="9"/>
        <end position="113"/>
    </location>
</feature>
<dbReference type="SUPFAM" id="SSF49764">
    <property type="entry name" value="HSP20-like chaperones"/>
    <property type="match status" value="1"/>
</dbReference>
<comment type="caution">
    <text evidence="5">The sequence shown here is derived from an EMBL/GenBank/DDBJ whole genome shotgun (WGS) entry which is preliminary data.</text>
</comment>
<evidence type="ECO:0000313" key="5">
    <source>
        <dbReference type="EMBL" id="HAF07197.1"/>
    </source>
</evidence>
<comment type="similarity">
    <text evidence="1 2">Belongs to the small heat shock protein (HSP20) family.</text>
</comment>
<evidence type="ECO:0000256" key="1">
    <source>
        <dbReference type="PROSITE-ProRule" id="PRU00285"/>
    </source>
</evidence>
<accession>A0A348MJH1</accession>
<dbReference type="PANTHER" id="PTHR11527">
    <property type="entry name" value="HEAT-SHOCK PROTEIN 20 FAMILY MEMBER"/>
    <property type="match status" value="1"/>
</dbReference>
<dbReference type="PROSITE" id="PS51203">
    <property type="entry name" value="CS"/>
    <property type="match status" value="1"/>
</dbReference>
<dbReference type="Pfam" id="PF00011">
    <property type="entry name" value="HSP20"/>
    <property type="match status" value="1"/>
</dbReference>
<gene>
    <name evidence="5" type="ORF">DCG82_02185</name>
</gene>
<sequence length="117" mass="13632">MLQPYYESNWTPSMDISETDKEFFVTVELPGLKKEDITLSIDNNVLTIEGERKSEKEEKGKTFHRIERSYGKFYRSVTLPKKVDEDNIKASFKDGLLNITIPKVEKEKVKNIEISDK</sequence>
<dbReference type="AlphaFoldDB" id="A0A348MJH1"/>
<evidence type="ECO:0000313" key="6">
    <source>
        <dbReference type="Proteomes" id="UP000262454"/>
    </source>
</evidence>
<dbReference type="InterPro" id="IPR007052">
    <property type="entry name" value="CS_dom"/>
</dbReference>
<dbReference type="CDD" id="cd06464">
    <property type="entry name" value="ACD_sHsps-like"/>
    <property type="match status" value="1"/>
</dbReference>
<dbReference type="InterPro" id="IPR002068">
    <property type="entry name" value="A-crystallin/Hsp20_dom"/>
</dbReference>
<dbReference type="Proteomes" id="UP000262454">
    <property type="component" value="Unassembled WGS sequence"/>
</dbReference>
<evidence type="ECO:0000259" key="4">
    <source>
        <dbReference type="PROSITE" id="PS51203"/>
    </source>
</evidence>